<feature type="region of interest" description="Disordered" evidence="1">
    <location>
        <begin position="1"/>
        <end position="112"/>
    </location>
</feature>
<dbReference type="KEGG" id="foc:113212492"/>
<dbReference type="Proteomes" id="UP000504606">
    <property type="component" value="Unplaced"/>
</dbReference>
<organism evidence="2 3">
    <name type="scientific">Frankliniella occidentalis</name>
    <name type="common">Western flower thrips</name>
    <name type="synonym">Euthrips occidentalis</name>
    <dbReference type="NCBI Taxonomy" id="133901"/>
    <lineage>
        <taxon>Eukaryota</taxon>
        <taxon>Metazoa</taxon>
        <taxon>Ecdysozoa</taxon>
        <taxon>Arthropoda</taxon>
        <taxon>Hexapoda</taxon>
        <taxon>Insecta</taxon>
        <taxon>Pterygota</taxon>
        <taxon>Neoptera</taxon>
        <taxon>Paraneoptera</taxon>
        <taxon>Thysanoptera</taxon>
        <taxon>Terebrantia</taxon>
        <taxon>Thripoidea</taxon>
        <taxon>Thripidae</taxon>
        <taxon>Frankliniella</taxon>
    </lineage>
</organism>
<proteinExistence type="predicted"/>
<feature type="compositionally biased region" description="Basic and acidic residues" evidence="1">
    <location>
        <begin position="52"/>
        <end position="61"/>
    </location>
</feature>
<dbReference type="RefSeq" id="XP_026286993.2">
    <property type="nucleotide sequence ID" value="XM_026431208.2"/>
</dbReference>
<dbReference type="Gene3D" id="1.10.238.20">
    <property type="entry name" value="Pheromone/general odorant binding protein domain"/>
    <property type="match status" value="1"/>
</dbReference>
<dbReference type="AlphaFoldDB" id="A0A6J1T185"/>
<gene>
    <name evidence="3" type="primary">LOC113212492</name>
</gene>
<evidence type="ECO:0000256" key="1">
    <source>
        <dbReference type="SAM" id="MobiDB-lite"/>
    </source>
</evidence>
<feature type="compositionally biased region" description="Low complexity" evidence="1">
    <location>
        <begin position="15"/>
        <end position="36"/>
    </location>
</feature>
<dbReference type="SUPFAM" id="SSF47565">
    <property type="entry name" value="Insect pheromone/odorant-binding proteins"/>
    <property type="match status" value="1"/>
</dbReference>
<protein>
    <submittedName>
        <fullName evidence="3">Uncharacterized protein LOC113212492</fullName>
    </submittedName>
</protein>
<dbReference type="InterPro" id="IPR006170">
    <property type="entry name" value="PBP/GOBP"/>
</dbReference>
<dbReference type="GeneID" id="113212492"/>
<evidence type="ECO:0000313" key="3">
    <source>
        <dbReference type="RefSeq" id="XP_026286993.2"/>
    </source>
</evidence>
<reference evidence="3" key="1">
    <citation type="submission" date="2025-08" db="UniProtKB">
        <authorList>
            <consortium name="RefSeq"/>
        </authorList>
    </citation>
    <scope>IDENTIFICATION</scope>
    <source>
        <tissue evidence="3">Whole organism</tissue>
    </source>
</reference>
<evidence type="ECO:0000313" key="2">
    <source>
        <dbReference type="Proteomes" id="UP000504606"/>
    </source>
</evidence>
<dbReference type="GO" id="GO:0005549">
    <property type="term" value="F:odorant binding"/>
    <property type="evidence" value="ECO:0007669"/>
    <property type="project" value="InterPro"/>
</dbReference>
<dbReference type="OrthoDB" id="6774671at2759"/>
<dbReference type="Pfam" id="PF01395">
    <property type="entry name" value="PBP_GOBP"/>
    <property type="match status" value="1"/>
</dbReference>
<name>A0A6J1T185_FRAOC</name>
<dbReference type="InterPro" id="IPR036728">
    <property type="entry name" value="PBP_GOBP_sf"/>
</dbReference>
<accession>A0A6J1T185</accession>
<sequence length="209" mass="22618">MDLYSSPRSGGGSTDGVSGASASGSVNGVNGVNSTGEASRGRRTQVQCQQHARREAVDGRVRRAAGRPWSASRHASPAGSRTATPGTWVTYYGLHQPVGTPRSRKDHRDGQDRQGDVAACALHCAFANTRLVSEAGFLDEARVVKRLEDSVPELRPRVAAMRDAHNCFARLGSASDVDDDPCFYTMKFAKCMDMGILKEFNKIKYDINL</sequence>
<keyword evidence="2" id="KW-1185">Reference proteome</keyword>